<name>A0A937G179_9BACT</name>
<evidence type="ECO:0000256" key="4">
    <source>
        <dbReference type="ARBA" id="ARBA00023004"/>
    </source>
</evidence>
<keyword evidence="3" id="KW-0479">Metal-binding</keyword>
<comment type="cofactor">
    <cofactor evidence="1">
        <name>[4Fe-4S] cluster</name>
        <dbReference type="ChEBI" id="CHEBI:49883"/>
    </cofactor>
</comment>
<evidence type="ECO:0000313" key="8">
    <source>
        <dbReference type="EMBL" id="MBL6448618.1"/>
    </source>
</evidence>
<dbReference type="InterPro" id="IPR007197">
    <property type="entry name" value="rSAM"/>
</dbReference>
<keyword evidence="2" id="KW-0949">S-adenosyl-L-methionine</keyword>
<dbReference type="SFLD" id="SFLDS00029">
    <property type="entry name" value="Radical_SAM"/>
    <property type="match status" value="1"/>
</dbReference>
<dbReference type="PANTHER" id="PTHR43273">
    <property type="entry name" value="ANAEROBIC SULFATASE-MATURATING ENZYME HOMOLOG ASLB-RELATED"/>
    <property type="match status" value="1"/>
</dbReference>
<evidence type="ECO:0000256" key="2">
    <source>
        <dbReference type="ARBA" id="ARBA00022691"/>
    </source>
</evidence>
<keyword evidence="4" id="KW-0408">Iron</keyword>
<dbReference type="EMBL" id="JAEUGD010000064">
    <property type="protein sequence ID" value="MBL6448618.1"/>
    <property type="molecule type" value="Genomic_DNA"/>
</dbReference>
<evidence type="ECO:0000313" key="9">
    <source>
        <dbReference type="Proteomes" id="UP000614216"/>
    </source>
</evidence>
<dbReference type="Gene3D" id="3.20.20.70">
    <property type="entry name" value="Aldolase class I"/>
    <property type="match status" value="1"/>
</dbReference>
<comment type="similarity">
    <text evidence="6">Belongs to the radical SAM superfamily. Anaerobic sulfatase-maturating enzyme family.</text>
</comment>
<dbReference type="InterPro" id="IPR023867">
    <property type="entry name" value="Sulphatase_maturase_rSAM"/>
</dbReference>
<dbReference type="SUPFAM" id="SSF102114">
    <property type="entry name" value="Radical SAM enzymes"/>
    <property type="match status" value="1"/>
</dbReference>
<dbReference type="Proteomes" id="UP000614216">
    <property type="component" value="Unassembled WGS sequence"/>
</dbReference>
<evidence type="ECO:0000259" key="7">
    <source>
        <dbReference type="PROSITE" id="PS51918"/>
    </source>
</evidence>
<keyword evidence="9" id="KW-1185">Reference proteome</keyword>
<keyword evidence="5" id="KW-0411">Iron-sulfur</keyword>
<evidence type="ECO:0000256" key="3">
    <source>
        <dbReference type="ARBA" id="ARBA00022723"/>
    </source>
</evidence>
<evidence type="ECO:0000256" key="5">
    <source>
        <dbReference type="ARBA" id="ARBA00023014"/>
    </source>
</evidence>
<feature type="domain" description="Radical SAM core" evidence="7">
    <location>
        <begin position="1"/>
        <end position="235"/>
    </location>
</feature>
<dbReference type="AlphaFoldDB" id="A0A937G179"/>
<dbReference type="PANTHER" id="PTHR43273:SF3">
    <property type="entry name" value="ANAEROBIC SULFATASE-MATURATING ENZYME HOMOLOG ASLB-RELATED"/>
    <property type="match status" value="1"/>
</dbReference>
<reference evidence="8" key="1">
    <citation type="submission" date="2021-01" db="EMBL/GenBank/DDBJ databases">
        <title>Fulvivirga kasyanovii gen. nov., sp nov., a novel member of the phylum Bacteroidetes isolated from seawater in a mussel farm.</title>
        <authorList>
            <person name="Zhao L.-H."/>
            <person name="Wang Z.-J."/>
        </authorList>
    </citation>
    <scope>NUCLEOTIDE SEQUENCE</scope>
    <source>
        <strain evidence="8">29W222</strain>
    </source>
</reference>
<sequence>MALEVRPFGVKCNIACQYCYQNMHRDAGNGGSQYHPELVKQRILEDGEPFHLFGGEPLLMSMTALEDLLQWGHQQFGETSVMTNGALINEAHIELFLRYNTKVGISIDGPEELNDVRWAGTIDKTRQATKRSIKAIHQLRQAKIPIGLQIQVTRSNSSPDRLPKMFEWLREMDALEIASARLHVLEIDHPAIRKIYSFSAEENITVFSAYKKFEKTLKHLRFDIFRDVHQMLLAEDEHGTCTWRACDPYSTEAVNGIDGEGNLHNCGLTDKEGINFQQPANMGYERYIALYHTPDEYGGCRNCRFFLSCKGQCPGTAIDGEWRNKSENCGLWKYLFEEAEQEMLNEGLSPVSLHPQRKQIEEKLINHWANGQNPTLQYLIQNFT</sequence>
<dbReference type="GO" id="GO:0016491">
    <property type="term" value="F:oxidoreductase activity"/>
    <property type="evidence" value="ECO:0007669"/>
    <property type="project" value="InterPro"/>
</dbReference>
<dbReference type="PROSITE" id="PS51918">
    <property type="entry name" value="RADICAL_SAM"/>
    <property type="match status" value="1"/>
</dbReference>
<accession>A0A937G179</accession>
<evidence type="ECO:0000256" key="6">
    <source>
        <dbReference type="ARBA" id="ARBA00023601"/>
    </source>
</evidence>
<dbReference type="GO" id="GO:0051536">
    <property type="term" value="F:iron-sulfur cluster binding"/>
    <property type="evidence" value="ECO:0007669"/>
    <property type="project" value="UniProtKB-KW"/>
</dbReference>
<dbReference type="Pfam" id="PF04055">
    <property type="entry name" value="Radical_SAM"/>
    <property type="match status" value="1"/>
</dbReference>
<protein>
    <submittedName>
        <fullName evidence="8">Radical SAM protein</fullName>
    </submittedName>
</protein>
<evidence type="ECO:0000256" key="1">
    <source>
        <dbReference type="ARBA" id="ARBA00001966"/>
    </source>
</evidence>
<dbReference type="SFLD" id="SFLDG01067">
    <property type="entry name" value="SPASM/twitch_domain_containing"/>
    <property type="match status" value="1"/>
</dbReference>
<gene>
    <name evidence="8" type="ORF">JMN32_20065</name>
</gene>
<proteinExistence type="inferred from homology"/>
<dbReference type="InterPro" id="IPR013785">
    <property type="entry name" value="Aldolase_TIM"/>
</dbReference>
<organism evidence="8 9">
    <name type="scientific">Fulvivirga marina</name>
    <dbReference type="NCBI Taxonomy" id="2494733"/>
    <lineage>
        <taxon>Bacteria</taxon>
        <taxon>Pseudomonadati</taxon>
        <taxon>Bacteroidota</taxon>
        <taxon>Cytophagia</taxon>
        <taxon>Cytophagales</taxon>
        <taxon>Fulvivirgaceae</taxon>
        <taxon>Fulvivirga</taxon>
    </lineage>
</organism>
<dbReference type="CDD" id="cd01335">
    <property type="entry name" value="Radical_SAM"/>
    <property type="match status" value="1"/>
</dbReference>
<dbReference type="InterPro" id="IPR058240">
    <property type="entry name" value="rSAM_sf"/>
</dbReference>
<dbReference type="GO" id="GO:0046872">
    <property type="term" value="F:metal ion binding"/>
    <property type="evidence" value="ECO:0007669"/>
    <property type="project" value="UniProtKB-KW"/>
</dbReference>
<comment type="caution">
    <text evidence="8">The sequence shown here is derived from an EMBL/GenBank/DDBJ whole genome shotgun (WGS) entry which is preliminary data.</text>
</comment>
<dbReference type="RefSeq" id="WP_202858153.1">
    <property type="nucleotide sequence ID" value="NZ_JAEUGD010000064.1"/>
</dbReference>